<dbReference type="InterPro" id="IPR015943">
    <property type="entry name" value="WD40/YVTN_repeat-like_dom_sf"/>
</dbReference>
<sequence length="405" mass="43622">MASLPTRIRQESPPLLLPSSSAPSSSLRLVAQAPFSTSDPAPYVLHVVPLPTSSGGGYLFASSDDTIQHFSAELRPLRVLKLSQKGITSMSRGAGEESTAVFITARDGTVTGWDTNDLSKEVFKLRSSSGAGLLCASQSSDLSCLAVGGELHHYETTIDLWYVLRDADAKNLDPFFNLDAYPNRVPSTAISSRNLTTLKLQHTYTEAHSDDITSLKFHPSPSLPHILLSASVDGLLNTYDVRIPDEDDSVLSTSQVGTSLIDAGWMARIGHAEEVASGEWKGVWATTTIETMQLWDIDDQSLIKDLGDIREVALQPWRSDYLISATYSPHLGGVAIFVGTQKGDAALLNLSDPRRWILEQILPGVGGRTLGGTGHADIVRCATMNTQTGTVATGGEDDRVCLWSV</sequence>
<dbReference type="InterPro" id="IPR001680">
    <property type="entry name" value="WD40_rpt"/>
</dbReference>
<dbReference type="AlphaFoldDB" id="A0A2X0MQT7"/>
<dbReference type="InterPro" id="IPR036322">
    <property type="entry name" value="WD40_repeat_dom_sf"/>
</dbReference>
<dbReference type="EMBL" id="FQNC01000089">
    <property type="protein sequence ID" value="SGZ28256.1"/>
    <property type="molecule type" value="Genomic_DNA"/>
</dbReference>
<dbReference type="STRING" id="796604.A0A2X0MQT7"/>
<reference evidence="5 6" key="1">
    <citation type="submission" date="2016-11" db="EMBL/GenBank/DDBJ databases">
        <authorList>
            <person name="Jaros S."/>
            <person name="Januszkiewicz K."/>
            <person name="Wedrychowicz H."/>
        </authorList>
    </citation>
    <scope>NUCLEOTIDE SEQUENCE [LARGE SCALE GENOMIC DNA]</scope>
</reference>
<evidence type="ECO:0000256" key="4">
    <source>
        <dbReference type="SAM" id="MobiDB-lite"/>
    </source>
</evidence>
<feature type="compositionally biased region" description="Low complexity" evidence="4">
    <location>
        <begin position="12"/>
        <end position="22"/>
    </location>
</feature>
<evidence type="ECO:0000256" key="3">
    <source>
        <dbReference type="PROSITE-ProRule" id="PRU00221"/>
    </source>
</evidence>
<accession>A0A2X0MQT7</accession>
<keyword evidence="1 3" id="KW-0853">WD repeat</keyword>
<keyword evidence="6" id="KW-1185">Reference proteome</keyword>
<dbReference type="Proteomes" id="UP000249464">
    <property type="component" value="Unassembled WGS sequence"/>
</dbReference>
<evidence type="ECO:0000256" key="1">
    <source>
        <dbReference type="ARBA" id="ARBA00022574"/>
    </source>
</evidence>
<name>A0A2X0MQT7_9BASI</name>
<gene>
    <name evidence="5" type="primary">BQ5605_C027g10297</name>
    <name evidence="5" type="ORF">BQ5605_C027G10297</name>
</gene>
<dbReference type="SUPFAM" id="SSF50978">
    <property type="entry name" value="WD40 repeat-like"/>
    <property type="match status" value="1"/>
</dbReference>
<dbReference type="Gene3D" id="2.130.10.10">
    <property type="entry name" value="YVTN repeat-like/Quinoprotein amine dehydrogenase"/>
    <property type="match status" value="2"/>
</dbReference>
<organism evidence="5 6">
    <name type="scientific">Microbotryum silenes-dioicae</name>
    <dbReference type="NCBI Taxonomy" id="796604"/>
    <lineage>
        <taxon>Eukaryota</taxon>
        <taxon>Fungi</taxon>
        <taxon>Dikarya</taxon>
        <taxon>Basidiomycota</taxon>
        <taxon>Pucciniomycotina</taxon>
        <taxon>Microbotryomycetes</taxon>
        <taxon>Microbotryales</taxon>
        <taxon>Microbotryaceae</taxon>
        <taxon>Microbotryum</taxon>
    </lineage>
</organism>
<dbReference type="InterPro" id="IPR039328">
    <property type="entry name" value="WDR89"/>
</dbReference>
<keyword evidence="2" id="KW-0677">Repeat</keyword>
<evidence type="ECO:0000256" key="2">
    <source>
        <dbReference type="ARBA" id="ARBA00022737"/>
    </source>
</evidence>
<feature type="region of interest" description="Disordered" evidence="4">
    <location>
        <begin position="1"/>
        <end position="22"/>
    </location>
</feature>
<dbReference type="PROSITE" id="PS50294">
    <property type="entry name" value="WD_REPEATS_REGION"/>
    <property type="match status" value="1"/>
</dbReference>
<dbReference type="PROSITE" id="PS50082">
    <property type="entry name" value="WD_REPEATS_2"/>
    <property type="match status" value="2"/>
</dbReference>
<dbReference type="SMART" id="SM00320">
    <property type="entry name" value="WD40"/>
    <property type="match status" value="3"/>
</dbReference>
<dbReference type="PANTHER" id="PTHR22889">
    <property type="entry name" value="WD REPEAT-CONTAINING PROTEIN 89"/>
    <property type="match status" value="1"/>
</dbReference>
<evidence type="ECO:0000313" key="6">
    <source>
        <dbReference type="Proteomes" id="UP000249464"/>
    </source>
</evidence>
<dbReference type="Pfam" id="PF00400">
    <property type="entry name" value="WD40"/>
    <property type="match status" value="2"/>
</dbReference>
<evidence type="ECO:0000313" key="5">
    <source>
        <dbReference type="EMBL" id="SGZ28256.1"/>
    </source>
</evidence>
<protein>
    <submittedName>
        <fullName evidence="5">BQ5605_C027g10297 protein</fullName>
    </submittedName>
</protein>
<proteinExistence type="predicted"/>
<feature type="repeat" description="WD" evidence="3">
    <location>
        <begin position="372"/>
        <end position="405"/>
    </location>
</feature>
<dbReference type="PANTHER" id="PTHR22889:SF0">
    <property type="entry name" value="WD REPEAT-CONTAINING PROTEIN 89"/>
    <property type="match status" value="1"/>
</dbReference>
<feature type="repeat" description="WD" evidence="3">
    <location>
        <begin position="205"/>
        <end position="242"/>
    </location>
</feature>